<reference evidence="8 9" key="1">
    <citation type="submission" date="2019-06" db="EMBL/GenBank/DDBJ databases">
        <title>Enrichment of Autotrophic Halophilic Microorganisms from Red Sea Brine Pool Using Microbial Electrosynthesis System.</title>
        <authorList>
            <person name="Alqahtani M.F."/>
            <person name="Bajracharya S."/>
            <person name="Katuri K.P."/>
            <person name="Ali M."/>
            <person name="Saikaly P.E."/>
        </authorList>
    </citation>
    <scope>NUCLEOTIDE SEQUENCE [LARGE SCALE GENOMIC DNA]</scope>
    <source>
        <strain evidence="8">MES6</strain>
    </source>
</reference>
<feature type="transmembrane region" description="Helical" evidence="7">
    <location>
        <begin position="316"/>
        <end position="334"/>
    </location>
</feature>
<dbReference type="InterPro" id="IPR002549">
    <property type="entry name" value="AI-2E-like"/>
</dbReference>
<organism evidence="8 9">
    <name type="scientific">Sediminimonas qiaohouensis</name>
    <dbReference type="NCBI Taxonomy" id="552061"/>
    <lineage>
        <taxon>Bacteria</taxon>
        <taxon>Pseudomonadati</taxon>
        <taxon>Pseudomonadota</taxon>
        <taxon>Alphaproteobacteria</taxon>
        <taxon>Rhodobacterales</taxon>
        <taxon>Roseobacteraceae</taxon>
        <taxon>Sediminimonas</taxon>
    </lineage>
</organism>
<dbReference type="AlphaFoldDB" id="A0A7C9LAS3"/>
<accession>A0A7C9LAS3</accession>
<gene>
    <name evidence="8" type="ORF">FH759_07080</name>
</gene>
<dbReference type="RefSeq" id="WP_273249086.1">
    <property type="nucleotide sequence ID" value="NZ_VENJ01000008.1"/>
</dbReference>
<proteinExistence type="inferred from homology"/>
<comment type="caution">
    <text evidence="8">The sequence shown here is derived from an EMBL/GenBank/DDBJ whole genome shotgun (WGS) entry which is preliminary data.</text>
</comment>
<dbReference type="Pfam" id="PF01594">
    <property type="entry name" value="AI-2E_transport"/>
    <property type="match status" value="1"/>
</dbReference>
<keyword evidence="4 7" id="KW-1133">Transmembrane helix</keyword>
<comment type="subcellular location">
    <subcellularLocation>
        <location evidence="1">Membrane</location>
        <topology evidence="1">Multi-pass membrane protein</topology>
    </subcellularLocation>
</comment>
<dbReference type="PANTHER" id="PTHR21716:SF64">
    <property type="entry name" value="AI-2 TRANSPORT PROTEIN TQSA"/>
    <property type="match status" value="1"/>
</dbReference>
<feature type="transmembrane region" description="Helical" evidence="7">
    <location>
        <begin position="223"/>
        <end position="242"/>
    </location>
</feature>
<comment type="similarity">
    <text evidence="2">Belongs to the autoinducer-2 exporter (AI-2E) (TC 2.A.86) family.</text>
</comment>
<evidence type="ECO:0000313" key="9">
    <source>
        <dbReference type="Proteomes" id="UP000483078"/>
    </source>
</evidence>
<protein>
    <submittedName>
        <fullName evidence="8">AI-2E family transporter</fullName>
    </submittedName>
</protein>
<dbReference type="PANTHER" id="PTHR21716">
    <property type="entry name" value="TRANSMEMBRANE PROTEIN"/>
    <property type="match status" value="1"/>
</dbReference>
<keyword evidence="3 7" id="KW-0812">Transmembrane</keyword>
<feature type="transmembrane region" description="Helical" evidence="7">
    <location>
        <begin position="288"/>
        <end position="304"/>
    </location>
</feature>
<sequence length="393" mass="42185">MNTDDSSSPEQTAPASRDAPPRQADSRRSDPYRLQTGALAVIAFAVVLFLLVQARFLLISLATAIVLFSLTSDAINSIARLRIGPVRVPNWIASIVALLLISAALLTLTSIILAQINTVLTTTLAYSEEAPAAIASLFAWVNEDAERAVFSAVSTLDVSGYLRALAAQAGNLMQGTVLVILFVSFLFAERIWFSTKLENFFGNTEQAEKVSQIVGSIIHRVNYYLLVKTLVSAVTGLMVYGVARFLELDLAGALGILTFVLNYIPNVGSIVATVLVALVAYVQLGEPGVTLIVFLTVGAIQFVNGNLIDPMLMGRALRLSSFGIIISLAFWAAVWGIPGMFLSVPIMVAMMIVCSHVPALRPVAILLSREGLPEPDSELHKKGVLHQPPPQEG</sequence>
<dbReference type="GO" id="GO:0016020">
    <property type="term" value="C:membrane"/>
    <property type="evidence" value="ECO:0007669"/>
    <property type="project" value="UniProtKB-SubCell"/>
</dbReference>
<feature type="transmembrane region" description="Helical" evidence="7">
    <location>
        <begin position="254"/>
        <end position="282"/>
    </location>
</feature>
<dbReference type="Proteomes" id="UP000483078">
    <property type="component" value="Unassembled WGS sequence"/>
</dbReference>
<evidence type="ECO:0000256" key="7">
    <source>
        <dbReference type="SAM" id="Phobius"/>
    </source>
</evidence>
<evidence type="ECO:0000256" key="3">
    <source>
        <dbReference type="ARBA" id="ARBA00022692"/>
    </source>
</evidence>
<name>A0A7C9LAS3_9RHOB</name>
<keyword evidence="5 7" id="KW-0472">Membrane</keyword>
<evidence type="ECO:0000256" key="5">
    <source>
        <dbReference type="ARBA" id="ARBA00023136"/>
    </source>
</evidence>
<feature type="transmembrane region" description="Helical" evidence="7">
    <location>
        <begin position="58"/>
        <end position="79"/>
    </location>
</feature>
<evidence type="ECO:0000256" key="6">
    <source>
        <dbReference type="SAM" id="MobiDB-lite"/>
    </source>
</evidence>
<feature type="compositionally biased region" description="Polar residues" evidence="6">
    <location>
        <begin position="1"/>
        <end position="14"/>
    </location>
</feature>
<dbReference type="GO" id="GO:0055085">
    <property type="term" value="P:transmembrane transport"/>
    <property type="evidence" value="ECO:0007669"/>
    <property type="project" value="TreeGrafter"/>
</dbReference>
<evidence type="ECO:0000256" key="4">
    <source>
        <dbReference type="ARBA" id="ARBA00022989"/>
    </source>
</evidence>
<evidence type="ECO:0000256" key="1">
    <source>
        <dbReference type="ARBA" id="ARBA00004141"/>
    </source>
</evidence>
<evidence type="ECO:0000256" key="2">
    <source>
        <dbReference type="ARBA" id="ARBA00009773"/>
    </source>
</evidence>
<feature type="region of interest" description="Disordered" evidence="6">
    <location>
        <begin position="1"/>
        <end position="29"/>
    </location>
</feature>
<dbReference type="EMBL" id="VENJ01000008">
    <property type="protein sequence ID" value="MTJ04438.1"/>
    <property type="molecule type" value="Genomic_DNA"/>
</dbReference>
<feature type="transmembrane region" description="Helical" evidence="7">
    <location>
        <begin position="91"/>
        <end position="114"/>
    </location>
</feature>
<evidence type="ECO:0000313" key="8">
    <source>
        <dbReference type="EMBL" id="MTJ04438.1"/>
    </source>
</evidence>
<feature type="transmembrane region" description="Helical" evidence="7">
    <location>
        <begin position="172"/>
        <end position="193"/>
    </location>
</feature>